<dbReference type="GO" id="GO:0030170">
    <property type="term" value="F:pyridoxal phosphate binding"/>
    <property type="evidence" value="ECO:0007669"/>
    <property type="project" value="InterPro"/>
</dbReference>
<organism evidence="5 6">
    <name type="scientific">Cordyceps javanica</name>
    <dbReference type="NCBI Taxonomy" id="43265"/>
    <lineage>
        <taxon>Eukaryota</taxon>
        <taxon>Fungi</taxon>
        <taxon>Dikarya</taxon>
        <taxon>Ascomycota</taxon>
        <taxon>Pezizomycotina</taxon>
        <taxon>Sordariomycetes</taxon>
        <taxon>Hypocreomycetidae</taxon>
        <taxon>Hypocreales</taxon>
        <taxon>Cordycipitaceae</taxon>
        <taxon>Cordyceps</taxon>
    </lineage>
</organism>
<dbReference type="OrthoDB" id="7042322at2759"/>
<dbReference type="InterPro" id="IPR004838">
    <property type="entry name" value="NHTrfase_class1_PyrdxlP-BS"/>
</dbReference>
<protein>
    <submittedName>
        <fullName evidence="5">Aminotransferase</fullName>
    </submittedName>
</protein>
<reference evidence="5 6" key="1">
    <citation type="journal article" date="2019" name="Appl. Microbiol. Biotechnol.">
        <title>Genome sequence of Isaria javanica and comparative genome analysis insights into family S53 peptidase evolution in fungal entomopathogens.</title>
        <authorList>
            <person name="Lin R."/>
            <person name="Zhang X."/>
            <person name="Xin B."/>
            <person name="Zou M."/>
            <person name="Gao Y."/>
            <person name="Qin F."/>
            <person name="Hu Q."/>
            <person name="Xie B."/>
            <person name="Cheng X."/>
        </authorList>
    </citation>
    <scope>NUCLEOTIDE SEQUENCE [LARGE SCALE GENOMIC DNA]</scope>
    <source>
        <strain evidence="5 6">IJ1G</strain>
    </source>
</reference>
<dbReference type="InterPro" id="IPR004839">
    <property type="entry name" value="Aminotransferase_I/II_large"/>
</dbReference>
<evidence type="ECO:0000256" key="1">
    <source>
        <dbReference type="ARBA" id="ARBA00007441"/>
    </source>
</evidence>
<dbReference type="STRING" id="43265.A0A545V5I1"/>
<keyword evidence="5" id="KW-0808">Transferase</keyword>
<dbReference type="EMBL" id="SPUK01000005">
    <property type="protein sequence ID" value="TQV96970.1"/>
    <property type="molecule type" value="Genomic_DNA"/>
</dbReference>
<evidence type="ECO:0000259" key="4">
    <source>
        <dbReference type="Pfam" id="PF00155"/>
    </source>
</evidence>
<sequence length="486" mass="52838">MAHPSTFPAEQWLAQWRGTPGLLNLADTYACPISIDDLTSLSTEKDDGPLITSSKLGYGSTNGSSELRQSVAKLASGQGTQLTEDDVVITQGAISANFLVLYALLGPTDHAICVYPVYTQLYSVPETFGAQISFWRLKEENGYVPDVQDLEHLFRRNTKMIILNNPSNPTGAVIPEAVLRDIVEIAKARGIIVFSDEVYRPLFHEPDSAPPPITTFGYERTLATGSMSKSLSLPGIRIGWVASPDRALIAACSRRRDYTTICVSQVDDQIATYALSPAVQPALLRRNIDLARRNRRLVEDFVAAHENRCRWVRPGGGTMAFIQFRGAEGGQPVDDAAFCADLVNKCKVLLIPGSHSFGCGEDFAGYVRLAYVCDTAVVQEALARLGKYLEAHPWDQTRVMADKKNSAVAEDDLKKRNTGSINTATNHTDSRGFTRPQHSTSGAEPSEPDSARGVTTATNHTNDSGVTSPGEDMSKKRAEKSGNSSL</sequence>
<proteinExistence type="inferred from homology"/>
<dbReference type="PANTHER" id="PTHR43510:SF1">
    <property type="entry name" value="AMINOTRANSFERASE FUNCTION, HYPOTHETICAL (EUROFUNG)"/>
    <property type="match status" value="1"/>
</dbReference>
<dbReference type="PROSITE" id="PS00105">
    <property type="entry name" value="AA_TRANSFER_CLASS_1"/>
    <property type="match status" value="1"/>
</dbReference>
<keyword evidence="6" id="KW-1185">Reference proteome</keyword>
<dbReference type="SUPFAM" id="SSF53383">
    <property type="entry name" value="PLP-dependent transferases"/>
    <property type="match status" value="1"/>
</dbReference>
<dbReference type="CDD" id="cd00609">
    <property type="entry name" value="AAT_like"/>
    <property type="match status" value="1"/>
</dbReference>
<feature type="compositionally biased region" description="Polar residues" evidence="3">
    <location>
        <begin position="418"/>
        <end position="427"/>
    </location>
</feature>
<evidence type="ECO:0000256" key="3">
    <source>
        <dbReference type="SAM" id="MobiDB-lite"/>
    </source>
</evidence>
<feature type="domain" description="Aminotransferase class I/classII large" evidence="4">
    <location>
        <begin position="53"/>
        <end position="385"/>
    </location>
</feature>
<dbReference type="InterPro" id="IPR015421">
    <property type="entry name" value="PyrdxlP-dep_Trfase_major"/>
</dbReference>
<dbReference type="Proteomes" id="UP000315783">
    <property type="component" value="Unassembled WGS sequence"/>
</dbReference>
<name>A0A545V5I1_9HYPO</name>
<keyword evidence="5" id="KW-0032">Aminotransferase</keyword>
<evidence type="ECO:0000313" key="6">
    <source>
        <dbReference type="Proteomes" id="UP000315783"/>
    </source>
</evidence>
<comment type="similarity">
    <text evidence="1">Belongs to the class-I pyridoxal-phosphate-dependent aminotransferase family.</text>
</comment>
<dbReference type="AlphaFoldDB" id="A0A545V5I1"/>
<dbReference type="Gene3D" id="3.40.640.10">
    <property type="entry name" value="Type I PLP-dependent aspartate aminotransferase-like (Major domain)"/>
    <property type="match status" value="1"/>
</dbReference>
<gene>
    <name evidence="5" type="ORF">IF1G_04210</name>
</gene>
<evidence type="ECO:0000313" key="5">
    <source>
        <dbReference type="EMBL" id="TQV96970.1"/>
    </source>
</evidence>
<feature type="region of interest" description="Disordered" evidence="3">
    <location>
        <begin position="407"/>
        <end position="486"/>
    </location>
</feature>
<comment type="caution">
    <text evidence="5">The sequence shown here is derived from an EMBL/GenBank/DDBJ whole genome shotgun (WGS) entry which is preliminary data.</text>
</comment>
<dbReference type="InterPro" id="IPR015424">
    <property type="entry name" value="PyrdxlP-dep_Trfase"/>
</dbReference>
<accession>A0A545V5I1</accession>
<dbReference type="GO" id="GO:0008483">
    <property type="term" value="F:transaminase activity"/>
    <property type="evidence" value="ECO:0007669"/>
    <property type="project" value="UniProtKB-KW"/>
</dbReference>
<dbReference type="Pfam" id="PF00155">
    <property type="entry name" value="Aminotran_1_2"/>
    <property type="match status" value="1"/>
</dbReference>
<dbReference type="Gene3D" id="3.90.1150.10">
    <property type="entry name" value="Aspartate Aminotransferase, domain 1"/>
    <property type="match status" value="1"/>
</dbReference>
<keyword evidence="2" id="KW-0663">Pyridoxal phosphate</keyword>
<evidence type="ECO:0000256" key="2">
    <source>
        <dbReference type="ARBA" id="ARBA00022898"/>
    </source>
</evidence>
<dbReference type="InterPro" id="IPR015422">
    <property type="entry name" value="PyrdxlP-dep_Trfase_small"/>
</dbReference>
<dbReference type="PANTHER" id="PTHR43510">
    <property type="entry name" value="AMINOTRANSFERASE FUNCTION, HYPOTHETICAL (EUROFUNG)"/>
    <property type="match status" value="1"/>
</dbReference>
<feature type="compositionally biased region" description="Polar residues" evidence="3">
    <location>
        <begin position="453"/>
        <end position="467"/>
    </location>
</feature>